<keyword evidence="1" id="KW-1133">Transmembrane helix</keyword>
<evidence type="ECO:0000313" key="3">
    <source>
        <dbReference type="Proteomes" id="UP001162001"/>
    </source>
</evidence>
<organism evidence="2 3">
    <name type="scientific">Fadolivirus FV1/VV64</name>
    <dbReference type="NCBI Taxonomy" id="3070911"/>
    <lineage>
        <taxon>Viruses</taxon>
        <taxon>Varidnaviria</taxon>
        <taxon>Bamfordvirae</taxon>
        <taxon>Nucleocytoviricota</taxon>
        <taxon>Megaviricetes</taxon>
        <taxon>Imitervirales</taxon>
        <taxon>Mimiviridae</taxon>
        <taxon>Klosneuvirinae</taxon>
        <taxon>Fadolivirus</taxon>
        <taxon>Fadolivirus algeromassiliense</taxon>
    </lineage>
</organism>
<accession>A0A7D3QVY2</accession>
<name>A0A7D3QVY2_9VIRU</name>
<proteinExistence type="predicted"/>
<gene>
    <name evidence="2" type="ORF">Fadolivirus_1_601</name>
</gene>
<evidence type="ECO:0000313" key="2">
    <source>
        <dbReference type="EMBL" id="QKF94059.1"/>
    </source>
</evidence>
<feature type="transmembrane region" description="Helical" evidence="1">
    <location>
        <begin position="12"/>
        <end position="32"/>
    </location>
</feature>
<evidence type="ECO:0000256" key="1">
    <source>
        <dbReference type="SAM" id="Phobius"/>
    </source>
</evidence>
<keyword evidence="3" id="KW-1185">Reference proteome</keyword>
<sequence>MYNYLANIGILLSSYFIGLKFTLMINACINFYNETSKINLYTLLTLMSTYFLGIWNTLFYCLLYCLFKIMTEYDNVIIYYNKIKNEYNEFMSFYEIEKVKNPEKVIREIEFLNRMISKYRQMNEYVLNQFNKFVENRYITLILSHLQNINYSSYIDIINNKIHSSIELLNGYIDSNNTLHEYKTTLMTYYDKLKEEQEKLSKEMIENKDNIKENNLMTVPNNMDDMMNKLMKDMTNKENNSMSVPSGMDDMMNKLMKDMNISEDELKNFKSAQQPSIDELNKLIISVNELQKISSEFKNLNPNPNQQMSKAQRKALKKLKKNM</sequence>
<feature type="transmembrane region" description="Helical" evidence="1">
    <location>
        <begin position="38"/>
        <end position="67"/>
    </location>
</feature>
<reference evidence="2 3" key="1">
    <citation type="submission" date="2020-04" db="EMBL/GenBank/DDBJ databases">
        <title>Advantages and limits of metagenomic assembly and binning of a giant virus.</title>
        <authorList>
            <person name="Schulz F."/>
            <person name="Andreani J."/>
            <person name="Francis R."/>
            <person name="Boudjemaa H."/>
            <person name="Bou Khalil J.Y."/>
            <person name="Lee J."/>
            <person name="La Scola B."/>
            <person name="Woyke T."/>
        </authorList>
    </citation>
    <scope>NUCLEOTIDE SEQUENCE [LARGE SCALE GENOMIC DNA]</scope>
    <source>
        <strain evidence="2 3">FV1/VV64</strain>
    </source>
</reference>
<dbReference type="Proteomes" id="UP001162001">
    <property type="component" value="Segment"/>
</dbReference>
<protein>
    <submittedName>
        <fullName evidence="2">Uncharacterized protein</fullName>
    </submittedName>
</protein>
<keyword evidence="1" id="KW-0812">Transmembrane</keyword>
<keyword evidence="1" id="KW-0472">Membrane</keyword>
<dbReference type="EMBL" id="MT418680">
    <property type="protein sequence ID" value="QKF94059.1"/>
    <property type="molecule type" value="Genomic_DNA"/>
</dbReference>